<dbReference type="AlphaFoldDB" id="A0A5Q4BBJ5"/>
<proteinExistence type="inferred from homology"/>
<dbReference type="InterPro" id="IPR002347">
    <property type="entry name" value="SDR_fam"/>
</dbReference>
<comment type="caution">
    <text evidence="5">The sequence shown here is derived from an EMBL/GenBank/DDBJ whole genome shotgun (WGS) entry which is preliminary data.</text>
</comment>
<dbReference type="PRINTS" id="PR00080">
    <property type="entry name" value="SDRFAMILY"/>
</dbReference>
<keyword evidence="3" id="KW-0560">Oxidoreductase</keyword>
<dbReference type="Gene3D" id="3.40.50.720">
    <property type="entry name" value="NAD(P)-binding Rossmann-like Domain"/>
    <property type="match status" value="1"/>
</dbReference>
<evidence type="ECO:0000256" key="2">
    <source>
        <dbReference type="ARBA" id="ARBA00022857"/>
    </source>
</evidence>
<evidence type="ECO:0000313" key="5">
    <source>
        <dbReference type="EMBL" id="TQN64196.1"/>
    </source>
</evidence>
<evidence type="ECO:0000256" key="1">
    <source>
        <dbReference type="ARBA" id="ARBA00006484"/>
    </source>
</evidence>
<dbReference type="PROSITE" id="PS00061">
    <property type="entry name" value="ADH_SHORT"/>
    <property type="match status" value="1"/>
</dbReference>
<dbReference type="GO" id="GO:0004806">
    <property type="term" value="F:triacylglycerol lipase activity"/>
    <property type="evidence" value="ECO:0007669"/>
    <property type="project" value="TreeGrafter"/>
</dbReference>
<evidence type="ECO:0000256" key="4">
    <source>
        <dbReference type="RuleBase" id="RU000363"/>
    </source>
</evidence>
<dbReference type="GO" id="GO:0005811">
    <property type="term" value="C:lipid droplet"/>
    <property type="evidence" value="ECO:0007669"/>
    <property type="project" value="TreeGrafter"/>
</dbReference>
<comment type="similarity">
    <text evidence="1 4">Belongs to the short-chain dehydrogenases/reductases (SDR) family.</text>
</comment>
<name>A0A5Q4BBJ5_9PEZI</name>
<organism evidence="5 6">
    <name type="scientific">Colletotrichum shisoi</name>
    <dbReference type="NCBI Taxonomy" id="2078593"/>
    <lineage>
        <taxon>Eukaryota</taxon>
        <taxon>Fungi</taxon>
        <taxon>Dikarya</taxon>
        <taxon>Ascomycota</taxon>
        <taxon>Pezizomycotina</taxon>
        <taxon>Sordariomycetes</taxon>
        <taxon>Hypocreomycetidae</taxon>
        <taxon>Glomerellales</taxon>
        <taxon>Glomerellaceae</taxon>
        <taxon>Colletotrichum</taxon>
        <taxon>Colletotrichum destructivum species complex</taxon>
    </lineage>
</organism>
<dbReference type="Proteomes" id="UP000326340">
    <property type="component" value="Unassembled WGS sequence"/>
</dbReference>
<dbReference type="GO" id="GO:0019433">
    <property type="term" value="P:triglyceride catabolic process"/>
    <property type="evidence" value="ECO:0007669"/>
    <property type="project" value="TreeGrafter"/>
</dbReference>
<dbReference type="GO" id="GO:0005783">
    <property type="term" value="C:endoplasmic reticulum"/>
    <property type="evidence" value="ECO:0007669"/>
    <property type="project" value="TreeGrafter"/>
</dbReference>
<dbReference type="PRINTS" id="PR00081">
    <property type="entry name" value="GDHRDH"/>
</dbReference>
<gene>
    <name evidence="5" type="primary">Ayr1</name>
    <name evidence="5" type="ORF">CSHISOI_11227</name>
</gene>
<dbReference type="OrthoDB" id="2102561at2759"/>
<dbReference type="PANTHER" id="PTHR44169:SF6">
    <property type="entry name" value="NADPH-DEPENDENT 1-ACYLDIHYDROXYACETONE PHOSPHATE REDUCTASE"/>
    <property type="match status" value="1"/>
</dbReference>
<keyword evidence="6" id="KW-1185">Reference proteome</keyword>
<evidence type="ECO:0000313" key="6">
    <source>
        <dbReference type="Proteomes" id="UP000326340"/>
    </source>
</evidence>
<protein>
    <submittedName>
        <fullName evidence="5">NADPH-dependent 1-acyldihydroxyacetone phosphate reductase</fullName>
    </submittedName>
</protein>
<dbReference type="GO" id="GO:0006654">
    <property type="term" value="P:phosphatidic acid biosynthetic process"/>
    <property type="evidence" value="ECO:0007669"/>
    <property type="project" value="TreeGrafter"/>
</dbReference>
<dbReference type="InterPro" id="IPR020904">
    <property type="entry name" value="Sc_DH/Rdtase_CS"/>
</dbReference>
<reference evidence="5 6" key="1">
    <citation type="journal article" date="2019" name="Sci. Rep.">
        <title>Colletotrichum shisoi sp. nov., an anthracnose pathogen of Perilla frutescens in Japan: molecular phylogenetic, morphological and genomic evidence.</title>
        <authorList>
            <person name="Gan P."/>
            <person name="Tsushima A."/>
            <person name="Hiroyama R."/>
            <person name="Narusaka M."/>
            <person name="Takano Y."/>
            <person name="Narusaka Y."/>
            <person name="Kawaradani M."/>
            <person name="Damm U."/>
            <person name="Shirasu K."/>
        </authorList>
    </citation>
    <scope>NUCLEOTIDE SEQUENCE [LARGE SCALE GENOMIC DNA]</scope>
    <source>
        <strain evidence="5 6">PG-2018a</strain>
    </source>
</reference>
<evidence type="ECO:0000256" key="3">
    <source>
        <dbReference type="ARBA" id="ARBA00023002"/>
    </source>
</evidence>
<accession>A0A5Q4BBJ5</accession>
<dbReference type="GO" id="GO:0000140">
    <property type="term" value="F:acylglycerone-phosphate reductase (NADP+) activity"/>
    <property type="evidence" value="ECO:0007669"/>
    <property type="project" value="TreeGrafter"/>
</dbReference>
<keyword evidence="2" id="KW-0521">NADP</keyword>
<sequence length="303" mass="31412">MSSQRKLNILITGCSPGGMGAALATVFHDAGHHVYATARNPSKLAPLAAQGMRTIPLDVTSASSVQSAVEAVSSSLVDGEGLDMLVNNAAGSYSMPIADVSLDAARALFDQNVWAQVAVTQAFLPLLLKSATTTASGGPGRAMVVNHTSVGSVAALPFQGVYNASKAALAMLSATMRLELAPFGIGVVDLKTAGVRTNIISNNNVNARAEGLPAGSIYGPAREVVEKAMSQKGLAERGVTPEQWAAEVAALLLGKNPPAVIWKGESAMVARVASSIPCNMSEGFIKRMTKLDVVEELITESRR</sequence>
<dbReference type="EMBL" id="PUHP01002690">
    <property type="protein sequence ID" value="TQN64196.1"/>
    <property type="molecule type" value="Genomic_DNA"/>
</dbReference>
<dbReference type="SUPFAM" id="SSF51735">
    <property type="entry name" value="NAD(P)-binding Rossmann-fold domains"/>
    <property type="match status" value="1"/>
</dbReference>
<dbReference type="PANTHER" id="PTHR44169">
    <property type="entry name" value="NADPH-DEPENDENT 1-ACYLDIHYDROXYACETONE PHOSPHATE REDUCTASE"/>
    <property type="match status" value="1"/>
</dbReference>
<dbReference type="Pfam" id="PF00106">
    <property type="entry name" value="adh_short"/>
    <property type="match status" value="1"/>
</dbReference>
<dbReference type="InterPro" id="IPR036291">
    <property type="entry name" value="NAD(P)-bd_dom_sf"/>
</dbReference>